<feature type="domain" description="Cobalamin-independent methionine synthase MetE C-terminal/archaeal" evidence="1">
    <location>
        <begin position="2"/>
        <end position="34"/>
    </location>
</feature>
<comment type="caution">
    <text evidence="2">The sequence shown here is derived from an EMBL/GenBank/DDBJ whole genome shotgun (WGS) entry which is preliminary data.</text>
</comment>
<reference evidence="2" key="2">
    <citation type="submission" date="2020-09" db="EMBL/GenBank/DDBJ databases">
        <authorList>
            <person name="Sun Q."/>
            <person name="Ohkuma M."/>
        </authorList>
    </citation>
    <scope>NUCLEOTIDE SEQUENCE</scope>
    <source>
        <strain evidence="2">JCM 4403</strain>
    </source>
</reference>
<dbReference type="InterPro" id="IPR038071">
    <property type="entry name" value="UROD/MetE-like_sf"/>
</dbReference>
<dbReference type="Gene3D" id="3.20.20.210">
    <property type="match status" value="1"/>
</dbReference>
<dbReference type="SUPFAM" id="SSF51726">
    <property type="entry name" value="UROD/MetE-like"/>
    <property type="match status" value="1"/>
</dbReference>
<dbReference type="EMBL" id="BMTU01000021">
    <property type="protein sequence ID" value="GGR08576.1"/>
    <property type="molecule type" value="Genomic_DNA"/>
</dbReference>
<reference evidence="2" key="1">
    <citation type="journal article" date="2014" name="Int. J. Syst. Evol. Microbiol.">
        <title>Complete genome sequence of Corynebacterium casei LMG S-19264T (=DSM 44701T), isolated from a smear-ripened cheese.</title>
        <authorList>
            <consortium name="US DOE Joint Genome Institute (JGI-PGF)"/>
            <person name="Walter F."/>
            <person name="Albersmeier A."/>
            <person name="Kalinowski J."/>
            <person name="Ruckert C."/>
        </authorList>
    </citation>
    <scope>NUCLEOTIDE SEQUENCE</scope>
    <source>
        <strain evidence="2">JCM 4403</strain>
    </source>
</reference>
<dbReference type="Proteomes" id="UP000656732">
    <property type="component" value="Unassembled WGS sequence"/>
</dbReference>
<dbReference type="InterPro" id="IPR002629">
    <property type="entry name" value="Met_Synth_C/arc"/>
</dbReference>
<sequence>MTAERLWVNPDCGVKTRAWPEIRASLEHLVAAARTVRDELSRS</sequence>
<evidence type="ECO:0000313" key="3">
    <source>
        <dbReference type="Proteomes" id="UP000656732"/>
    </source>
</evidence>
<organism evidence="2 3">
    <name type="scientific">Streptomyces pilosus</name>
    <dbReference type="NCBI Taxonomy" id="28893"/>
    <lineage>
        <taxon>Bacteria</taxon>
        <taxon>Bacillati</taxon>
        <taxon>Actinomycetota</taxon>
        <taxon>Actinomycetes</taxon>
        <taxon>Kitasatosporales</taxon>
        <taxon>Streptomycetaceae</taxon>
        <taxon>Streptomyces</taxon>
    </lineage>
</organism>
<proteinExistence type="predicted"/>
<dbReference type="AlphaFoldDB" id="A0A918C751"/>
<name>A0A918C751_9ACTN</name>
<accession>A0A918C751</accession>
<evidence type="ECO:0000313" key="2">
    <source>
        <dbReference type="EMBL" id="GGR08576.1"/>
    </source>
</evidence>
<gene>
    <name evidence="2" type="ORF">GCM10010280_65540</name>
</gene>
<dbReference type="GO" id="GO:0008270">
    <property type="term" value="F:zinc ion binding"/>
    <property type="evidence" value="ECO:0007669"/>
    <property type="project" value="InterPro"/>
</dbReference>
<dbReference type="GO" id="GO:0009086">
    <property type="term" value="P:methionine biosynthetic process"/>
    <property type="evidence" value="ECO:0007669"/>
    <property type="project" value="InterPro"/>
</dbReference>
<evidence type="ECO:0000259" key="1">
    <source>
        <dbReference type="Pfam" id="PF01717"/>
    </source>
</evidence>
<dbReference type="Pfam" id="PF01717">
    <property type="entry name" value="Meth_synt_2"/>
    <property type="match status" value="1"/>
</dbReference>
<dbReference type="GO" id="GO:0003871">
    <property type="term" value="F:5-methyltetrahydropteroyltriglutamate-homocysteine S-methyltransferase activity"/>
    <property type="evidence" value="ECO:0007669"/>
    <property type="project" value="InterPro"/>
</dbReference>
<keyword evidence="3" id="KW-1185">Reference proteome</keyword>
<protein>
    <recommendedName>
        <fullName evidence="1">Cobalamin-independent methionine synthase MetE C-terminal/archaeal domain-containing protein</fullName>
    </recommendedName>
</protein>